<organism evidence="1 2">
    <name type="scientific">Rhododendron molle</name>
    <name type="common">Chinese azalea</name>
    <name type="synonym">Azalea mollis</name>
    <dbReference type="NCBI Taxonomy" id="49168"/>
    <lineage>
        <taxon>Eukaryota</taxon>
        <taxon>Viridiplantae</taxon>
        <taxon>Streptophyta</taxon>
        <taxon>Embryophyta</taxon>
        <taxon>Tracheophyta</taxon>
        <taxon>Spermatophyta</taxon>
        <taxon>Magnoliopsida</taxon>
        <taxon>eudicotyledons</taxon>
        <taxon>Gunneridae</taxon>
        <taxon>Pentapetalae</taxon>
        <taxon>asterids</taxon>
        <taxon>Ericales</taxon>
        <taxon>Ericaceae</taxon>
        <taxon>Ericoideae</taxon>
        <taxon>Rhodoreae</taxon>
        <taxon>Rhododendron</taxon>
    </lineage>
</organism>
<dbReference type="Proteomes" id="UP001062846">
    <property type="component" value="Chromosome 8"/>
</dbReference>
<name>A0ACC0MPF7_RHOML</name>
<reference evidence="1" key="1">
    <citation type="submission" date="2022-02" db="EMBL/GenBank/DDBJ databases">
        <title>Plant Genome Project.</title>
        <authorList>
            <person name="Zhang R.-G."/>
        </authorList>
    </citation>
    <scope>NUCLEOTIDE SEQUENCE</scope>
    <source>
        <strain evidence="1">AT1</strain>
    </source>
</reference>
<gene>
    <name evidence="1" type="ORF">RHMOL_Rhmol08G0166000</name>
</gene>
<sequence length="79" mass="8456">MFGDENPEGMDKDAAVMMLGEEDACEDPSALIVDATGRYENCVFIPFVKHAHAVGSESESDTDSASRCESEFVPIGPPC</sequence>
<evidence type="ECO:0000313" key="2">
    <source>
        <dbReference type="Proteomes" id="UP001062846"/>
    </source>
</evidence>
<keyword evidence="2" id="KW-1185">Reference proteome</keyword>
<proteinExistence type="predicted"/>
<protein>
    <submittedName>
        <fullName evidence="1">Uncharacterized protein</fullName>
    </submittedName>
</protein>
<evidence type="ECO:0000313" key="1">
    <source>
        <dbReference type="EMBL" id="KAI8542775.1"/>
    </source>
</evidence>
<accession>A0ACC0MPF7</accession>
<comment type="caution">
    <text evidence="1">The sequence shown here is derived from an EMBL/GenBank/DDBJ whole genome shotgun (WGS) entry which is preliminary data.</text>
</comment>
<dbReference type="EMBL" id="CM046395">
    <property type="protein sequence ID" value="KAI8542775.1"/>
    <property type="molecule type" value="Genomic_DNA"/>
</dbReference>